<dbReference type="PANTHER" id="PTHR47411">
    <property type="entry name" value="B3GNT1, BETA-1,3-N-ACETYLGUCOSAMINYLTRANSFERASE 1, HOMOLOG"/>
    <property type="match status" value="1"/>
</dbReference>
<organism evidence="1 2">
    <name type="scientific">Pristionchus entomophagus</name>
    <dbReference type="NCBI Taxonomy" id="358040"/>
    <lineage>
        <taxon>Eukaryota</taxon>
        <taxon>Metazoa</taxon>
        <taxon>Ecdysozoa</taxon>
        <taxon>Nematoda</taxon>
        <taxon>Chromadorea</taxon>
        <taxon>Rhabditida</taxon>
        <taxon>Rhabditina</taxon>
        <taxon>Diplogasteromorpha</taxon>
        <taxon>Diplogasteroidea</taxon>
        <taxon>Neodiplogasteridae</taxon>
        <taxon>Pristionchus</taxon>
    </lineage>
</organism>
<dbReference type="EMBL" id="BTSX01000004">
    <property type="protein sequence ID" value="GMS93808.1"/>
    <property type="molecule type" value="Genomic_DNA"/>
</dbReference>
<evidence type="ECO:0000313" key="1">
    <source>
        <dbReference type="EMBL" id="GMS93808.1"/>
    </source>
</evidence>
<protein>
    <recommendedName>
        <fullName evidence="3">Nucleotide-diphospho-sugar transferase domain-containing protein</fullName>
    </recommendedName>
</protein>
<proteinExistence type="predicted"/>
<evidence type="ECO:0008006" key="3">
    <source>
        <dbReference type="Google" id="ProtNLM"/>
    </source>
</evidence>
<reference evidence="1" key="1">
    <citation type="submission" date="2023-10" db="EMBL/GenBank/DDBJ databases">
        <title>Genome assembly of Pristionchus species.</title>
        <authorList>
            <person name="Yoshida K."/>
            <person name="Sommer R.J."/>
        </authorList>
    </citation>
    <scope>NUCLEOTIDE SEQUENCE</scope>
    <source>
        <strain evidence="1">RS0144</strain>
    </source>
</reference>
<dbReference type="Pfam" id="PF13896">
    <property type="entry name" value="Glyco_transf_49"/>
    <property type="match status" value="1"/>
</dbReference>
<name>A0AAV5THK0_9BILA</name>
<dbReference type="AlphaFoldDB" id="A0AAV5THK0"/>
<dbReference type="PANTHER" id="PTHR47411:SF3">
    <property type="entry name" value="I-BETA-1,3-N-ACETYLGLUCOSAMINYLTRANSFERASE"/>
    <property type="match status" value="1"/>
</dbReference>
<evidence type="ECO:0000313" key="2">
    <source>
        <dbReference type="Proteomes" id="UP001432027"/>
    </source>
</evidence>
<feature type="non-terminal residue" evidence="1">
    <location>
        <position position="1"/>
    </location>
</feature>
<dbReference type="Proteomes" id="UP001432027">
    <property type="component" value="Unassembled WGS sequence"/>
</dbReference>
<keyword evidence="2" id="KW-1185">Reference proteome</keyword>
<sequence length="125" mass="14550">NTLKLLKDPSVASRFAVHILFEKAEKLSCDHSRHRIGDQSDEGIFFASYPINTVRNVARLFSFTRYVAFADSDYLFSAGFYEKMLAILRENVPIESRNALLYRIFEVDEVFSRLRNHQLTKVDLK</sequence>
<gene>
    <name evidence="1" type="ORF">PENTCL1PPCAC_15983</name>
</gene>
<accession>A0AAV5THK0</accession>
<comment type="caution">
    <text evidence="1">The sequence shown here is derived from an EMBL/GenBank/DDBJ whole genome shotgun (WGS) entry which is preliminary data.</text>
</comment>
<feature type="non-terminal residue" evidence="1">
    <location>
        <position position="125"/>
    </location>
</feature>